<organism evidence="1 2">
    <name type="scientific">Burkholderia cenocepacia</name>
    <dbReference type="NCBI Taxonomy" id="95486"/>
    <lineage>
        <taxon>Bacteria</taxon>
        <taxon>Pseudomonadati</taxon>
        <taxon>Pseudomonadota</taxon>
        <taxon>Betaproteobacteria</taxon>
        <taxon>Burkholderiales</taxon>
        <taxon>Burkholderiaceae</taxon>
        <taxon>Burkholderia</taxon>
        <taxon>Burkholderia cepacia complex</taxon>
    </lineage>
</organism>
<sequence>MGTYDDLRKRALSDPELRAEYERLNREEFAALDAMLAARRAAGVASTDIVEGPETSAPTVEEHRLAFVANRRAPSLDTLLKRASADDKRFVTSLA</sequence>
<accession>A0A6J5JMU6</accession>
<evidence type="ECO:0000313" key="1">
    <source>
        <dbReference type="EMBL" id="CAB3973213.1"/>
    </source>
</evidence>
<gene>
    <name evidence="1" type="ORF">BCO9919_05660</name>
</gene>
<name>A0A6J5JMU6_9BURK</name>
<dbReference type="EMBL" id="CABWIK020000045">
    <property type="protein sequence ID" value="CAB3973213.1"/>
    <property type="molecule type" value="Genomic_DNA"/>
</dbReference>
<dbReference type="AlphaFoldDB" id="A0A6J5JMU6"/>
<proteinExistence type="predicted"/>
<evidence type="ECO:0000313" key="2">
    <source>
        <dbReference type="Proteomes" id="UP000494322"/>
    </source>
</evidence>
<dbReference type="Proteomes" id="UP000494322">
    <property type="component" value="Unassembled WGS sequence"/>
</dbReference>
<protein>
    <submittedName>
        <fullName evidence="1">XRE family transcriptional regulator</fullName>
    </submittedName>
</protein>
<dbReference type="RefSeq" id="WP_175240237.1">
    <property type="nucleotide sequence ID" value="NZ_CABWIK020000045.1"/>
</dbReference>
<reference evidence="1 2" key="1">
    <citation type="submission" date="2020-04" db="EMBL/GenBank/DDBJ databases">
        <authorList>
            <person name="Depoorter E."/>
        </authorList>
    </citation>
    <scope>NUCLEOTIDE SEQUENCE [LARGE SCALE GENOMIC DNA]</scope>
    <source>
        <strain evidence="1 2">BCC0132</strain>
    </source>
</reference>